<evidence type="ECO:0000259" key="6">
    <source>
        <dbReference type="PROSITE" id="PS51205"/>
    </source>
</evidence>
<feature type="compositionally biased region" description="Low complexity" evidence="4">
    <location>
        <begin position="160"/>
        <end position="187"/>
    </location>
</feature>
<proteinExistence type="predicted"/>
<evidence type="ECO:0000256" key="4">
    <source>
        <dbReference type="SAM" id="MobiDB-lite"/>
    </source>
</evidence>
<dbReference type="PANTHER" id="PTHR23101">
    <property type="entry name" value="RAB GDP/GTP EXCHANGE FACTOR"/>
    <property type="match status" value="1"/>
</dbReference>
<name>A0A6G1SLY5_9ACAR</name>
<dbReference type="SMART" id="SM00259">
    <property type="entry name" value="ZnF_A20"/>
    <property type="match status" value="1"/>
</dbReference>
<dbReference type="SUPFAM" id="SSF109993">
    <property type="entry name" value="VPS9 domain"/>
    <property type="match status" value="1"/>
</dbReference>
<feature type="domain" description="VPS9" evidence="6">
    <location>
        <begin position="379"/>
        <end position="529"/>
    </location>
</feature>
<dbReference type="PROSITE" id="PS51205">
    <property type="entry name" value="VPS9"/>
    <property type="match status" value="1"/>
</dbReference>
<feature type="compositionally biased region" description="Polar residues" evidence="4">
    <location>
        <begin position="231"/>
        <end position="256"/>
    </location>
</feature>
<evidence type="ECO:0000256" key="1">
    <source>
        <dbReference type="ARBA" id="ARBA00022723"/>
    </source>
</evidence>
<dbReference type="SMART" id="SM00167">
    <property type="entry name" value="VPS9"/>
    <property type="match status" value="1"/>
</dbReference>
<dbReference type="InterPro" id="IPR041545">
    <property type="entry name" value="DUF5601"/>
</dbReference>
<protein>
    <submittedName>
        <fullName evidence="7">Rab5 GDP/GTP exchange factor</fullName>
    </submittedName>
</protein>
<evidence type="ECO:0000259" key="5">
    <source>
        <dbReference type="PROSITE" id="PS51036"/>
    </source>
</evidence>
<dbReference type="Pfam" id="PF01754">
    <property type="entry name" value="zf-A20"/>
    <property type="match status" value="1"/>
</dbReference>
<dbReference type="GO" id="GO:0005085">
    <property type="term" value="F:guanyl-nucleotide exchange factor activity"/>
    <property type="evidence" value="ECO:0007669"/>
    <property type="project" value="InterPro"/>
</dbReference>
<dbReference type="AlphaFoldDB" id="A0A6G1SLY5"/>
<dbReference type="GO" id="GO:0003677">
    <property type="term" value="F:DNA binding"/>
    <property type="evidence" value="ECO:0007669"/>
    <property type="project" value="InterPro"/>
</dbReference>
<dbReference type="InterPro" id="IPR002653">
    <property type="entry name" value="Znf_A20"/>
</dbReference>
<dbReference type="Gene3D" id="1.10.246.120">
    <property type="match status" value="1"/>
</dbReference>
<organism evidence="7">
    <name type="scientific">Aceria tosichella</name>
    <name type="common">wheat curl mite</name>
    <dbReference type="NCBI Taxonomy" id="561515"/>
    <lineage>
        <taxon>Eukaryota</taxon>
        <taxon>Metazoa</taxon>
        <taxon>Ecdysozoa</taxon>
        <taxon>Arthropoda</taxon>
        <taxon>Chelicerata</taxon>
        <taxon>Arachnida</taxon>
        <taxon>Acari</taxon>
        <taxon>Acariformes</taxon>
        <taxon>Trombidiformes</taxon>
        <taxon>Prostigmata</taxon>
        <taxon>Eupodina</taxon>
        <taxon>Eriophyoidea</taxon>
        <taxon>Eriophyidae</taxon>
        <taxon>Eriophyinae</taxon>
        <taxon>Aceriini</taxon>
        <taxon>Aceria</taxon>
    </lineage>
</organism>
<dbReference type="GO" id="GO:0016192">
    <property type="term" value="P:vesicle-mediated transport"/>
    <property type="evidence" value="ECO:0007669"/>
    <property type="project" value="InterPro"/>
</dbReference>
<evidence type="ECO:0000313" key="7">
    <source>
        <dbReference type="EMBL" id="MDE51187.1"/>
    </source>
</evidence>
<dbReference type="Gene3D" id="1.20.1050.80">
    <property type="entry name" value="VPS9 domain"/>
    <property type="match status" value="1"/>
</dbReference>
<feature type="region of interest" description="Disordered" evidence="4">
    <location>
        <begin position="231"/>
        <end position="259"/>
    </location>
</feature>
<dbReference type="GO" id="GO:0030139">
    <property type="term" value="C:endocytic vesicle"/>
    <property type="evidence" value="ECO:0007669"/>
    <property type="project" value="TreeGrafter"/>
</dbReference>
<dbReference type="EMBL" id="GGYP01006416">
    <property type="protein sequence ID" value="MDE51187.1"/>
    <property type="molecule type" value="Transcribed_RNA"/>
</dbReference>
<dbReference type="InterPro" id="IPR037191">
    <property type="entry name" value="VPS9_dom_sf"/>
</dbReference>
<keyword evidence="3" id="KW-0862">Zinc</keyword>
<accession>A0A6G1SLY5</accession>
<dbReference type="PANTHER" id="PTHR23101:SF122">
    <property type="entry name" value="RABAPTIN-5-ASSOCIATED EXCHANGE FACTOR FOR RAB5"/>
    <property type="match status" value="1"/>
</dbReference>
<dbReference type="InterPro" id="IPR003123">
    <property type="entry name" value="VPS9"/>
</dbReference>
<dbReference type="Pfam" id="PF02204">
    <property type="entry name" value="VPS9"/>
    <property type="match status" value="1"/>
</dbReference>
<keyword evidence="1" id="KW-0479">Metal-binding</keyword>
<feature type="domain" description="A20-type" evidence="5">
    <location>
        <begin position="13"/>
        <end position="47"/>
    </location>
</feature>
<reference evidence="7" key="1">
    <citation type="submission" date="2018-10" db="EMBL/GenBank/DDBJ databases">
        <title>Transcriptome assembly of Aceria tosichella (Wheat curl mite) Type 2.</title>
        <authorList>
            <person name="Scully E.D."/>
            <person name="Geib S.M."/>
            <person name="Palmer N.A."/>
            <person name="Gupta A.K."/>
            <person name="Sarath G."/>
            <person name="Tatineni S."/>
        </authorList>
    </citation>
    <scope>NUCLEOTIDE SEQUENCE</scope>
    <source>
        <strain evidence="7">LincolnNE</strain>
    </source>
</reference>
<keyword evidence="2" id="KW-0863">Zinc-finger</keyword>
<dbReference type="Pfam" id="PF18151">
    <property type="entry name" value="DUF5601"/>
    <property type="match status" value="1"/>
</dbReference>
<dbReference type="SUPFAM" id="SSF57716">
    <property type="entry name" value="Glucocorticoid receptor-like (DNA-binding domain)"/>
    <property type="match status" value="1"/>
</dbReference>
<dbReference type="PROSITE" id="PS51036">
    <property type="entry name" value="ZF_A20"/>
    <property type="match status" value="1"/>
</dbReference>
<evidence type="ECO:0000256" key="2">
    <source>
        <dbReference type="ARBA" id="ARBA00022771"/>
    </source>
</evidence>
<dbReference type="GO" id="GO:0008270">
    <property type="term" value="F:zinc ion binding"/>
    <property type="evidence" value="ECO:0007669"/>
    <property type="project" value="UniProtKB-KW"/>
</dbReference>
<dbReference type="GO" id="GO:0005829">
    <property type="term" value="C:cytosol"/>
    <property type="evidence" value="ECO:0007669"/>
    <property type="project" value="TreeGrafter"/>
</dbReference>
<dbReference type="InterPro" id="IPR045046">
    <property type="entry name" value="Vps9-like"/>
</dbReference>
<dbReference type="GO" id="GO:0031267">
    <property type="term" value="F:small GTPase binding"/>
    <property type="evidence" value="ECO:0007669"/>
    <property type="project" value="TreeGrafter"/>
</dbReference>
<evidence type="ECO:0000256" key="3">
    <source>
        <dbReference type="ARBA" id="ARBA00022833"/>
    </source>
</evidence>
<gene>
    <name evidence="7" type="primary">RABGEF1</name>
    <name evidence="7" type="ORF">g.10940</name>
</gene>
<feature type="region of interest" description="Disordered" evidence="4">
    <location>
        <begin position="158"/>
        <end position="187"/>
    </location>
</feature>
<dbReference type="Gene3D" id="1.20.5.4770">
    <property type="match status" value="1"/>
</dbReference>
<sequence>MAGQQHNRTFYLDQSSLQCKAGCGFFGNPEWFGYCSICFKQLNHYQQHQTQYYQQQQQQQHQQQQQQQQYLIQQQSFLEQQRLYYQQESQRRQEQLQQQIQSITKSVHQNDAIRPQRPPIIATTASTHNPAHIIIDSRHTPISLVPPSLSALNEQRTGLSANTGPATPSTPGATSMSTTVANSPSGSTSILSTSNSFLGNITSPTSLVQMGYDTLSNLHNTIVNTAKSSFRASPSASTDGTAGDNSSIHSSSQSEYLASRPRARKQWSNIINPSGSSRKGSLDQHLSFHYDMAWVDCLNQTNKFAKELLAVESRPDTSINDLSDLVHEFYEKMSNRFETQLIYKGASNDQLELLNDNMERILNEHIYHIISARIINEDEDHNMAVQKRIRSLNWITVEHLEIEIDFQRPIVHDLLDKAICQMVEMNSRTSSIDKLECIVQCSKTIFELLQVGPPSSDCGNSVPVSADQFLPVLVFVVIQANPPMLPADMKYLTRFSNPRRLMSGETGYYFTNLCCALEFIEKASGASLNISEEEFNRYINGEAVPETKSQFHTYLCDGLRTMCSNDAALKQLQTSQEARAKKMDSLLEQIDVHLETNRAKLREMKEFSENLNEKLKSKQPSLKEINKGFAIDRIQSGTRRTI</sequence>